<organism evidence="9 10">
    <name type="scientific">Marasmius tenuissimus</name>
    <dbReference type="NCBI Taxonomy" id="585030"/>
    <lineage>
        <taxon>Eukaryota</taxon>
        <taxon>Fungi</taxon>
        <taxon>Dikarya</taxon>
        <taxon>Basidiomycota</taxon>
        <taxon>Agaricomycotina</taxon>
        <taxon>Agaricomycetes</taxon>
        <taxon>Agaricomycetidae</taxon>
        <taxon>Agaricales</taxon>
        <taxon>Marasmiineae</taxon>
        <taxon>Marasmiaceae</taxon>
        <taxon>Marasmius</taxon>
    </lineage>
</organism>
<comment type="similarity">
    <text evidence="2">Belongs to the SLX4 family.</text>
</comment>
<feature type="region of interest" description="Disordered" evidence="8">
    <location>
        <begin position="1"/>
        <end position="81"/>
    </location>
</feature>
<evidence type="ECO:0000256" key="1">
    <source>
        <dbReference type="ARBA" id="ARBA00004123"/>
    </source>
</evidence>
<name>A0ABR3A1Y6_9AGAR</name>
<evidence type="ECO:0000256" key="2">
    <source>
        <dbReference type="ARBA" id="ARBA00006661"/>
    </source>
</evidence>
<dbReference type="EMBL" id="JBBXMP010000024">
    <property type="protein sequence ID" value="KAL0067570.1"/>
    <property type="molecule type" value="Genomic_DNA"/>
</dbReference>
<keyword evidence="10" id="KW-1185">Reference proteome</keyword>
<sequence>MAPREIGDDFVEDSEPEREAIRRAATRPVQVRKSKSPPPVTKSLHATRNPTFARDTSPISIIEISDDSITTSQPKGSNTPRIDAEFSSILELSSSSLSSILPIPRTKNNASNGVPTTPIKPNEEDLPSDDELPSLGLGKFTFNPTKAKGTAMRPSTRPFTTSATASLDSVNSLADTKNARKNSKKKIGAGSRLSDDLSDAELAQLLKCVACDVRWTVRKSASQKVAHIQSCAKKSGLTDETVLTLIRDELAQTPIAPLDKGKGKAPPETQPTTILAEIVQDAAPKKRARRQDVAATVRSLGETRSAILDRAQCRERYHPRERFKPPPATPEFGASYLARTRGSKQSIFGSPSRLDDHEGPIFPTLNPISMPLPNVLTVSDASNKDVSMATPKKSTSNDTPLVYLSSSSSDSSPMYPTATKEYQDSTFSRPRSRLDSDINLEYPQDQDDVYLHYSPPPTPPPIHDSTIPTPLWDDGHIPVDTPAPCTPVSKTKSNTPLAKTTKKRRKQAPKGSEPEPQFDEAWEEQMRSKILANKELHLRILRFEPIPFKTFLDFTVGSEATASGKLKLSLRQFLDKQAIIFYDEENMGRRRR</sequence>
<feature type="compositionally biased region" description="Low complexity" evidence="8">
    <location>
        <begin position="55"/>
        <end position="72"/>
    </location>
</feature>
<dbReference type="Proteomes" id="UP001437256">
    <property type="component" value="Unassembled WGS sequence"/>
</dbReference>
<feature type="region of interest" description="Disordered" evidence="8">
    <location>
        <begin position="386"/>
        <end position="521"/>
    </location>
</feature>
<keyword evidence="4" id="KW-0233">DNA recombination</keyword>
<protein>
    <recommendedName>
        <fullName evidence="7">Structure-specific endonuclease subunit SLX4</fullName>
    </recommendedName>
</protein>
<keyword evidence="5" id="KW-0234">DNA repair</keyword>
<feature type="region of interest" description="Disordered" evidence="8">
    <location>
        <begin position="143"/>
        <end position="162"/>
    </location>
</feature>
<dbReference type="InterPro" id="IPR018574">
    <property type="entry name" value="Structure-sp_endonuc_su_Slx4"/>
</dbReference>
<evidence type="ECO:0000256" key="6">
    <source>
        <dbReference type="ARBA" id="ARBA00023242"/>
    </source>
</evidence>
<proteinExistence type="inferred from homology"/>
<evidence type="ECO:0000256" key="7">
    <source>
        <dbReference type="ARBA" id="ARBA00029496"/>
    </source>
</evidence>
<accession>A0ABR3A1Y6</accession>
<evidence type="ECO:0000256" key="4">
    <source>
        <dbReference type="ARBA" id="ARBA00023172"/>
    </source>
</evidence>
<feature type="region of interest" description="Disordered" evidence="8">
    <location>
        <begin position="311"/>
        <end position="331"/>
    </location>
</feature>
<reference evidence="9 10" key="1">
    <citation type="submission" date="2024-05" db="EMBL/GenBank/DDBJ databases">
        <title>A draft genome resource for the thread blight pathogen Marasmius tenuissimus strain MS-2.</title>
        <authorList>
            <person name="Yulfo-Soto G.E."/>
            <person name="Baruah I.K."/>
            <person name="Amoako-Attah I."/>
            <person name="Bukari Y."/>
            <person name="Meinhardt L.W."/>
            <person name="Bailey B.A."/>
            <person name="Cohen S.P."/>
        </authorList>
    </citation>
    <scope>NUCLEOTIDE SEQUENCE [LARGE SCALE GENOMIC DNA]</scope>
    <source>
        <strain evidence="9 10">MS-2</strain>
    </source>
</reference>
<keyword evidence="6" id="KW-0539">Nucleus</keyword>
<feature type="compositionally biased region" description="Polar residues" evidence="8">
    <location>
        <begin position="488"/>
        <end position="498"/>
    </location>
</feature>
<feature type="region of interest" description="Disordered" evidence="8">
    <location>
        <begin position="107"/>
        <end position="129"/>
    </location>
</feature>
<comment type="caution">
    <text evidence="9">The sequence shown here is derived from an EMBL/GenBank/DDBJ whole genome shotgun (WGS) entry which is preliminary data.</text>
</comment>
<evidence type="ECO:0000313" key="9">
    <source>
        <dbReference type="EMBL" id="KAL0067570.1"/>
    </source>
</evidence>
<evidence type="ECO:0000313" key="10">
    <source>
        <dbReference type="Proteomes" id="UP001437256"/>
    </source>
</evidence>
<evidence type="ECO:0000256" key="3">
    <source>
        <dbReference type="ARBA" id="ARBA00022763"/>
    </source>
</evidence>
<feature type="compositionally biased region" description="Basic and acidic residues" evidence="8">
    <location>
        <begin position="311"/>
        <end position="324"/>
    </location>
</feature>
<comment type="subcellular location">
    <subcellularLocation>
        <location evidence="1">Nucleus</location>
    </subcellularLocation>
</comment>
<keyword evidence="3" id="KW-0227">DNA damage</keyword>
<dbReference type="Pfam" id="PF09494">
    <property type="entry name" value="Slx4"/>
    <property type="match status" value="1"/>
</dbReference>
<evidence type="ECO:0000256" key="8">
    <source>
        <dbReference type="SAM" id="MobiDB-lite"/>
    </source>
</evidence>
<gene>
    <name evidence="9" type="ORF">AAF712_005285</name>
</gene>
<evidence type="ECO:0000256" key="5">
    <source>
        <dbReference type="ARBA" id="ARBA00023204"/>
    </source>
</evidence>